<evidence type="ECO:0000313" key="4">
    <source>
        <dbReference type="Proteomes" id="UP000647235"/>
    </source>
</evidence>
<organism evidence="3 4">
    <name type="scientific">Dorea hominis</name>
    <dbReference type="NCBI Taxonomy" id="2763040"/>
    <lineage>
        <taxon>Bacteria</taxon>
        <taxon>Bacillati</taxon>
        <taxon>Bacillota</taxon>
        <taxon>Clostridia</taxon>
        <taxon>Lachnospirales</taxon>
        <taxon>Lachnospiraceae</taxon>
        <taxon>Dorea</taxon>
    </lineage>
</organism>
<evidence type="ECO:0000313" key="3">
    <source>
        <dbReference type="EMBL" id="MBC5665888.1"/>
    </source>
</evidence>
<dbReference type="EMBL" id="JACOOY010000016">
    <property type="protein sequence ID" value="MBC5665888.1"/>
    <property type="molecule type" value="Genomic_DNA"/>
</dbReference>
<evidence type="ECO:0000259" key="2">
    <source>
        <dbReference type="SMART" id="SM00460"/>
    </source>
</evidence>
<reference evidence="3 4" key="1">
    <citation type="submission" date="2020-08" db="EMBL/GenBank/DDBJ databases">
        <title>Genome public.</title>
        <authorList>
            <person name="Liu C."/>
            <person name="Sun Q."/>
        </authorList>
    </citation>
    <scope>NUCLEOTIDE SEQUENCE [LARGE SCALE GENOMIC DNA]</scope>
    <source>
        <strain evidence="3 4">NSJ-36</strain>
    </source>
</reference>
<dbReference type="PROSITE" id="PS51257">
    <property type="entry name" value="PROKAR_LIPOPROTEIN"/>
    <property type="match status" value="1"/>
</dbReference>
<feature type="domain" description="Transglutaminase-like" evidence="2">
    <location>
        <begin position="215"/>
        <end position="271"/>
    </location>
</feature>
<sequence>MKKTSHALPVILLIGILLFVLSGCSSSHSNEADHSGPKRDSTPKVLSPSAPGKKVYKNNSASIDASHISEGYIMVKYTGGKSKVKLQIAGPDQANYTYLLSKGAGYMAFPLNAGNGSYSLSILENVSGDSYAVALEQTISAKIKDRFLPFLYPNQYVWFTAKSNAVKKGQKLAENTWTDLEVVQNVYNYVTKHVAYDNAKAENVSYGYIPNVDETLKTGKGICFDYAALMTSMLRSQRIPTKLEVGYAGETYHAWISTYVDDKGWVDDIIKFDGKNWQLMDPTLAASNDKESVKKYVNDKNHYVVKFNY</sequence>
<name>A0ABR7EX08_9FIRM</name>
<feature type="compositionally biased region" description="Basic and acidic residues" evidence="1">
    <location>
        <begin position="30"/>
        <end position="42"/>
    </location>
</feature>
<gene>
    <name evidence="3" type="ORF">H8S07_11555</name>
</gene>
<dbReference type="PANTHER" id="PTHR33490:SF6">
    <property type="entry name" value="SLL1049 PROTEIN"/>
    <property type="match status" value="1"/>
</dbReference>
<dbReference type="PANTHER" id="PTHR33490">
    <property type="entry name" value="BLR5614 PROTEIN-RELATED"/>
    <property type="match status" value="1"/>
</dbReference>
<dbReference type="InterPro" id="IPR002931">
    <property type="entry name" value="Transglutaminase-like"/>
</dbReference>
<dbReference type="Gene3D" id="3.10.620.30">
    <property type="match status" value="1"/>
</dbReference>
<dbReference type="SUPFAM" id="SSF54001">
    <property type="entry name" value="Cysteine proteinases"/>
    <property type="match status" value="1"/>
</dbReference>
<accession>A0ABR7EX08</accession>
<comment type="caution">
    <text evidence="3">The sequence shown here is derived from an EMBL/GenBank/DDBJ whole genome shotgun (WGS) entry which is preliminary data.</text>
</comment>
<dbReference type="SMART" id="SM00460">
    <property type="entry name" value="TGc"/>
    <property type="match status" value="1"/>
</dbReference>
<protein>
    <submittedName>
        <fullName evidence="3">Transglutaminase domain-containing protein</fullName>
    </submittedName>
</protein>
<dbReference type="Proteomes" id="UP000647235">
    <property type="component" value="Unassembled WGS sequence"/>
</dbReference>
<evidence type="ECO:0000256" key="1">
    <source>
        <dbReference type="SAM" id="MobiDB-lite"/>
    </source>
</evidence>
<dbReference type="InterPro" id="IPR038765">
    <property type="entry name" value="Papain-like_cys_pep_sf"/>
</dbReference>
<feature type="region of interest" description="Disordered" evidence="1">
    <location>
        <begin position="29"/>
        <end position="51"/>
    </location>
</feature>
<proteinExistence type="predicted"/>
<keyword evidence="4" id="KW-1185">Reference proteome</keyword>
<dbReference type="Pfam" id="PF01841">
    <property type="entry name" value="Transglut_core"/>
    <property type="match status" value="1"/>
</dbReference>